<evidence type="ECO:0000256" key="1">
    <source>
        <dbReference type="SAM" id="MobiDB-lite"/>
    </source>
</evidence>
<dbReference type="AlphaFoldDB" id="A0A8B7Q2E0"/>
<organism evidence="2 3">
    <name type="scientific">Hipposideros armiger</name>
    <name type="common">Great Himalayan leaf-nosed bat</name>
    <dbReference type="NCBI Taxonomy" id="186990"/>
    <lineage>
        <taxon>Eukaryota</taxon>
        <taxon>Metazoa</taxon>
        <taxon>Chordata</taxon>
        <taxon>Craniata</taxon>
        <taxon>Vertebrata</taxon>
        <taxon>Euteleostomi</taxon>
        <taxon>Mammalia</taxon>
        <taxon>Eutheria</taxon>
        <taxon>Laurasiatheria</taxon>
        <taxon>Chiroptera</taxon>
        <taxon>Yinpterochiroptera</taxon>
        <taxon>Rhinolophoidea</taxon>
        <taxon>Hipposideridae</taxon>
        <taxon>Hipposideros</taxon>
    </lineage>
</organism>
<proteinExistence type="predicted"/>
<protein>
    <submittedName>
        <fullName evidence="3">Uncharacterized protein LOC109372940</fullName>
    </submittedName>
</protein>
<reference evidence="3" key="1">
    <citation type="submission" date="2025-08" db="UniProtKB">
        <authorList>
            <consortium name="RefSeq"/>
        </authorList>
    </citation>
    <scope>IDENTIFICATION</scope>
    <source>
        <tissue evidence="3">Muscle</tissue>
    </source>
</reference>
<feature type="region of interest" description="Disordered" evidence="1">
    <location>
        <begin position="111"/>
        <end position="180"/>
    </location>
</feature>
<evidence type="ECO:0000313" key="3">
    <source>
        <dbReference type="RefSeq" id="XP_019482012.1"/>
    </source>
</evidence>
<sequence>MNILLEKADSISDFESLWSKGNPKRLQLLERLFFSPVPTLSLPPPALSPVPIVFSPPKGDGVPSARKPLQCPEGKVLLTSFHAGSGSLFPPPSSVPLCPCPPFPATRPAAAAAAPSAAADARQRRATAQAPRPEQARQPSSAVARAAGTQLPPLCARRTPSSHRRLGPEPPRPGLAAAGGGAWGPSPEISLFKMKFSLAIAFFILISLCVEEACSKEKSSKKGKGKKKQYLCPSYVLHVLYSYMEKCYCIFVKVRWFTETHISKALHIRICTHLFRW</sequence>
<feature type="compositionally biased region" description="Low complexity" evidence="1">
    <location>
        <begin position="111"/>
        <end position="140"/>
    </location>
</feature>
<dbReference type="Proteomes" id="UP000694851">
    <property type="component" value="Unplaced"/>
</dbReference>
<gene>
    <name evidence="3" type="primary">LOC109372940</name>
</gene>
<name>A0A8B7Q2E0_HIPAR</name>
<dbReference type="KEGG" id="hai:109372940"/>
<dbReference type="GeneID" id="109372940"/>
<evidence type="ECO:0000313" key="2">
    <source>
        <dbReference type="Proteomes" id="UP000694851"/>
    </source>
</evidence>
<dbReference type="RefSeq" id="XP_019482012.1">
    <property type="nucleotide sequence ID" value="XM_019626467.1"/>
</dbReference>
<accession>A0A8B7Q2E0</accession>
<keyword evidence="2" id="KW-1185">Reference proteome</keyword>